<dbReference type="RefSeq" id="WP_129003413.1">
    <property type="nucleotide sequence ID" value="NZ_SDHZ01000002.1"/>
</dbReference>
<comment type="caution">
    <text evidence="1">The sequence shown here is derived from an EMBL/GenBank/DDBJ whole genome shotgun (WGS) entry which is preliminary data.</text>
</comment>
<reference evidence="1 2" key="1">
    <citation type="submission" date="2019-01" db="EMBL/GenBank/DDBJ databases">
        <title>Filimonas sp. strain TTM-71.</title>
        <authorList>
            <person name="Chen W.-M."/>
        </authorList>
    </citation>
    <scope>NUCLEOTIDE SEQUENCE [LARGE SCALE GENOMIC DNA]</scope>
    <source>
        <strain evidence="1 2">TTM-71</strain>
    </source>
</reference>
<organism evidence="1 2">
    <name type="scientific">Filimonas effusa</name>
    <dbReference type="NCBI Taxonomy" id="2508721"/>
    <lineage>
        <taxon>Bacteria</taxon>
        <taxon>Pseudomonadati</taxon>
        <taxon>Bacteroidota</taxon>
        <taxon>Chitinophagia</taxon>
        <taxon>Chitinophagales</taxon>
        <taxon>Chitinophagaceae</taxon>
        <taxon>Filimonas</taxon>
    </lineage>
</organism>
<name>A0A4Q1D550_9BACT</name>
<keyword evidence="2" id="KW-1185">Reference proteome</keyword>
<dbReference type="AlphaFoldDB" id="A0A4Q1D550"/>
<dbReference type="Proteomes" id="UP000290545">
    <property type="component" value="Unassembled WGS sequence"/>
</dbReference>
<sequence>MAKQGGPFIFEKTLGIVSLYKRCGVGLARCKSNLTAERWRNDPAFAGSRKSAAELKAAAVIAAPFYKALPENIRIFSLYRQLVGLAKKLLAKQTPIPAIEQTLALAVIRLRKMADTLAQQKPKQPAKKETGSTSHPVTIKSVEKYWRVKHTMPFKHTPPSIKVLPSPHSLWPNTVRLKSQRRRTRAGSAQLPLFPNSLDSIAA</sequence>
<evidence type="ECO:0000313" key="1">
    <source>
        <dbReference type="EMBL" id="RXK82761.1"/>
    </source>
</evidence>
<gene>
    <name evidence="1" type="ORF">ESB13_11510</name>
</gene>
<dbReference type="EMBL" id="SDHZ01000002">
    <property type="protein sequence ID" value="RXK82761.1"/>
    <property type="molecule type" value="Genomic_DNA"/>
</dbReference>
<evidence type="ECO:0000313" key="2">
    <source>
        <dbReference type="Proteomes" id="UP000290545"/>
    </source>
</evidence>
<accession>A0A4Q1D550</accession>
<dbReference type="OrthoDB" id="672632at2"/>
<proteinExistence type="predicted"/>
<protein>
    <submittedName>
        <fullName evidence="1">Uncharacterized protein</fullName>
    </submittedName>
</protein>